<dbReference type="Proteomes" id="UP001231189">
    <property type="component" value="Unassembled WGS sequence"/>
</dbReference>
<gene>
    <name evidence="2" type="ORF">QYE76_072017</name>
</gene>
<keyword evidence="3" id="KW-1185">Reference proteome</keyword>
<dbReference type="AlphaFoldDB" id="A0AAD8VEG2"/>
<name>A0AAD8VEG2_LOLMU</name>
<feature type="non-terminal residue" evidence="2">
    <location>
        <position position="395"/>
    </location>
</feature>
<feature type="region of interest" description="Disordered" evidence="1">
    <location>
        <begin position="1"/>
        <end position="153"/>
    </location>
</feature>
<feature type="compositionally biased region" description="Low complexity" evidence="1">
    <location>
        <begin position="58"/>
        <end position="68"/>
    </location>
</feature>
<proteinExistence type="predicted"/>
<dbReference type="EMBL" id="JAUUTY010000372">
    <property type="protein sequence ID" value="KAK1601685.1"/>
    <property type="molecule type" value="Genomic_DNA"/>
</dbReference>
<feature type="compositionally biased region" description="Basic and acidic residues" evidence="1">
    <location>
        <begin position="13"/>
        <end position="23"/>
    </location>
</feature>
<accession>A0AAD8VEG2</accession>
<comment type="caution">
    <text evidence="2">The sequence shown here is derived from an EMBL/GenBank/DDBJ whole genome shotgun (WGS) entry which is preliminary data.</text>
</comment>
<organism evidence="2 3">
    <name type="scientific">Lolium multiflorum</name>
    <name type="common">Italian ryegrass</name>
    <name type="synonym">Lolium perenne subsp. multiflorum</name>
    <dbReference type="NCBI Taxonomy" id="4521"/>
    <lineage>
        <taxon>Eukaryota</taxon>
        <taxon>Viridiplantae</taxon>
        <taxon>Streptophyta</taxon>
        <taxon>Embryophyta</taxon>
        <taxon>Tracheophyta</taxon>
        <taxon>Spermatophyta</taxon>
        <taxon>Magnoliopsida</taxon>
        <taxon>Liliopsida</taxon>
        <taxon>Poales</taxon>
        <taxon>Poaceae</taxon>
        <taxon>BOP clade</taxon>
        <taxon>Pooideae</taxon>
        <taxon>Poodae</taxon>
        <taxon>Poeae</taxon>
        <taxon>Poeae Chloroplast Group 2 (Poeae type)</taxon>
        <taxon>Loliodinae</taxon>
        <taxon>Loliinae</taxon>
        <taxon>Lolium</taxon>
    </lineage>
</organism>
<protein>
    <submittedName>
        <fullName evidence="2">Uncharacterized protein</fullName>
    </submittedName>
</protein>
<feature type="compositionally biased region" description="Polar residues" evidence="1">
    <location>
        <begin position="131"/>
        <end position="144"/>
    </location>
</feature>
<sequence>NHQILSSLPPLPEGREVDERTIINDESQESTPPETEVAGSHKSAASSDKDTELDASESVRSPPSNVSPRNKRKRNETEDSGASKPAEPAAEESSLDDGDDLDPYGDAGSVSSNSHDRGFFASPPTNGGYVDSTTQPPSAFSEKTQASLQQAEERAEALEAKLKISEEARAKAQADADSIEELRQRLSKAETALRDKIAEQISRDQGIIDRRESQSRHFFPGRNDESFELLAPKDDRLCDAPEPRYFTFSGTNLLTRCRSAFLFSAVFGFRNPSKEIFSELDEINARVLFLHEASEVRRGDEWGHEADTRAARPGPGPRRLWCRHLVTPFDLPFRLLKASVAKPPVPRATIRKTLLRGRRRQSHLGDSGDRLRHPAGEGIITGGALYHHARLRIDA</sequence>
<evidence type="ECO:0000313" key="2">
    <source>
        <dbReference type="EMBL" id="KAK1601685.1"/>
    </source>
</evidence>
<reference evidence="2" key="1">
    <citation type="submission" date="2023-07" db="EMBL/GenBank/DDBJ databases">
        <title>A chromosome-level genome assembly of Lolium multiflorum.</title>
        <authorList>
            <person name="Chen Y."/>
            <person name="Copetti D."/>
            <person name="Kolliker R."/>
            <person name="Studer B."/>
        </authorList>
    </citation>
    <scope>NUCLEOTIDE SEQUENCE</scope>
    <source>
        <strain evidence="2">02402/16</strain>
        <tissue evidence="2">Leaf</tissue>
    </source>
</reference>
<evidence type="ECO:0000256" key="1">
    <source>
        <dbReference type="SAM" id="MobiDB-lite"/>
    </source>
</evidence>
<feature type="compositionally biased region" description="Acidic residues" evidence="1">
    <location>
        <begin position="89"/>
        <end position="103"/>
    </location>
</feature>
<evidence type="ECO:0000313" key="3">
    <source>
        <dbReference type="Proteomes" id="UP001231189"/>
    </source>
</evidence>